<keyword evidence="3" id="KW-1185">Reference proteome</keyword>
<dbReference type="CDD" id="cd11614">
    <property type="entry name" value="SAF_CpaB_FlgA_like"/>
    <property type="match status" value="1"/>
</dbReference>
<evidence type="ECO:0000259" key="1">
    <source>
        <dbReference type="SMART" id="SM00858"/>
    </source>
</evidence>
<dbReference type="InterPro" id="IPR013974">
    <property type="entry name" value="SAF"/>
</dbReference>
<accession>A0A1E2V5J0</accession>
<dbReference type="InterPro" id="IPR031571">
    <property type="entry name" value="RcpC_dom"/>
</dbReference>
<evidence type="ECO:0000313" key="2">
    <source>
        <dbReference type="EMBL" id="ODC02251.1"/>
    </source>
</evidence>
<sequence length="300" mass="32051">MKTPSVLLLAGTLLVAGSAAVLVRALLQPAPAPVVQVKDVAPPPPKPPQQAILVARHDLQPGAFLDMGAMQWQAVESSSSSASLLFFVKGQDDAREVMGATLRQPIKAGEAISRRDVVKPGEPGFIAAVIRPGYRAISVPTSAVASNSGLISTGDRVDVILSLERDQGEASGPGQVPFLASQTLLQDIRVLALNNVAMSELQLSGEQAEPSDSRRYSRYDTVTLEVLPREAEQLAVAKEVGTLQLVVRGRREAPLQGQSDPSQQRLAVTTLPQATQVYQSRQPSSSIRLFRGEAVEERLQ</sequence>
<proteinExistence type="predicted"/>
<dbReference type="Pfam" id="PF16976">
    <property type="entry name" value="RcpC"/>
    <property type="match status" value="1"/>
</dbReference>
<dbReference type="EMBL" id="MDTQ01000001">
    <property type="protein sequence ID" value="ODC02251.1"/>
    <property type="molecule type" value="Genomic_DNA"/>
</dbReference>
<dbReference type="OrthoDB" id="163768at2"/>
<dbReference type="SMART" id="SM00858">
    <property type="entry name" value="SAF"/>
    <property type="match status" value="1"/>
</dbReference>
<dbReference type="Proteomes" id="UP000094291">
    <property type="component" value="Unassembled WGS sequence"/>
</dbReference>
<dbReference type="NCBIfam" id="TIGR03177">
    <property type="entry name" value="pilus_cpaB"/>
    <property type="match status" value="1"/>
</dbReference>
<dbReference type="AlphaFoldDB" id="A0A1E2V5J0"/>
<reference evidence="2 3" key="1">
    <citation type="submission" date="2016-08" db="EMBL/GenBank/DDBJ databases">
        <authorList>
            <person name="Seilhamer J.J."/>
        </authorList>
    </citation>
    <scope>NUCLEOTIDE SEQUENCE [LARGE SCALE GENOMIC DNA]</scope>
    <source>
        <strain evidence="2 3">PH27A</strain>
    </source>
</reference>
<name>A0A1E2V5J0_9GAMM</name>
<dbReference type="RefSeq" id="WP_068996635.1">
    <property type="nucleotide sequence ID" value="NZ_MDTQ01000001.1"/>
</dbReference>
<evidence type="ECO:0000313" key="3">
    <source>
        <dbReference type="Proteomes" id="UP000094291"/>
    </source>
</evidence>
<dbReference type="STRING" id="197479.BFW38_00510"/>
<organism evidence="2 3">
    <name type="scientific">Terasakiispira papahanaumokuakeensis</name>
    <dbReference type="NCBI Taxonomy" id="197479"/>
    <lineage>
        <taxon>Bacteria</taxon>
        <taxon>Pseudomonadati</taxon>
        <taxon>Pseudomonadota</taxon>
        <taxon>Gammaproteobacteria</taxon>
        <taxon>Oceanospirillales</taxon>
        <taxon>Terasakiispira</taxon>
    </lineage>
</organism>
<protein>
    <submittedName>
        <fullName evidence="2">Flp pilus assembly protein CpaB</fullName>
    </submittedName>
</protein>
<feature type="domain" description="SAF" evidence="1">
    <location>
        <begin position="50"/>
        <end position="118"/>
    </location>
</feature>
<gene>
    <name evidence="2" type="ORF">BFW38_00510</name>
</gene>
<comment type="caution">
    <text evidence="2">The sequence shown here is derived from an EMBL/GenBank/DDBJ whole genome shotgun (WGS) entry which is preliminary data.</text>
</comment>
<dbReference type="InterPro" id="IPR017592">
    <property type="entry name" value="Pilus_assmbl_Flp-typ_CpaB"/>
</dbReference>